<keyword evidence="8" id="KW-1185">Reference proteome</keyword>
<evidence type="ECO:0000256" key="5">
    <source>
        <dbReference type="SAM" id="MobiDB-lite"/>
    </source>
</evidence>
<evidence type="ECO:0000313" key="7">
    <source>
        <dbReference type="EMBL" id="KAK7369052.1"/>
    </source>
</evidence>
<evidence type="ECO:0000259" key="6">
    <source>
        <dbReference type="PROSITE" id="PS51792"/>
    </source>
</evidence>
<gene>
    <name evidence="7" type="ORF">VNO80_11086</name>
</gene>
<protein>
    <recommendedName>
        <fullName evidence="4">Protein yippee-like</fullName>
    </recommendedName>
</protein>
<keyword evidence="3" id="KW-0862">Zinc</keyword>
<feature type="region of interest" description="Disordered" evidence="5">
    <location>
        <begin position="120"/>
        <end position="156"/>
    </location>
</feature>
<sequence length="156" mass="17172">MGRVFVVDLDGRSYGCRYCNTPLALAHNILSRNFNCSQGRAYLFSKVVNITLGTPVERMMISGLHTVEDIFCCSCGQLLGWKYVLAYEKNEAYKEGKFVLERWRIVDNVEEELELNLDAQAGSQGSQATSQADSQAGSQVDSQVDSLAGSSDTENA</sequence>
<dbReference type="InterPro" id="IPR034751">
    <property type="entry name" value="Yippee"/>
</dbReference>
<dbReference type="InterPro" id="IPR004910">
    <property type="entry name" value="Yippee/Mis18/Cereblon"/>
</dbReference>
<proteinExistence type="inferred from homology"/>
<dbReference type="GO" id="GO:0046872">
    <property type="term" value="F:metal ion binding"/>
    <property type="evidence" value="ECO:0007669"/>
    <property type="project" value="UniProtKB-KW"/>
</dbReference>
<dbReference type="InterPro" id="IPR039058">
    <property type="entry name" value="Yippee_fam"/>
</dbReference>
<dbReference type="AlphaFoldDB" id="A0AAN9NEK6"/>
<comment type="similarity">
    <text evidence="1 4">Belongs to the yippee family.</text>
</comment>
<evidence type="ECO:0000256" key="1">
    <source>
        <dbReference type="ARBA" id="ARBA00005613"/>
    </source>
</evidence>
<evidence type="ECO:0000313" key="8">
    <source>
        <dbReference type="Proteomes" id="UP001374584"/>
    </source>
</evidence>
<comment type="caution">
    <text evidence="7">The sequence shown here is derived from an EMBL/GenBank/DDBJ whole genome shotgun (WGS) entry which is preliminary data.</text>
</comment>
<feature type="compositionally biased region" description="Polar residues" evidence="5">
    <location>
        <begin position="140"/>
        <end position="156"/>
    </location>
</feature>
<accession>A0AAN9NEK6</accession>
<name>A0AAN9NEK6_PHACN</name>
<evidence type="ECO:0000256" key="2">
    <source>
        <dbReference type="ARBA" id="ARBA00022723"/>
    </source>
</evidence>
<dbReference type="PANTHER" id="PTHR13848">
    <property type="entry name" value="PROTEIN YIPPEE-LIKE CG15309-RELATED"/>
    <property type="match status" value="1"/>
</dbReference>
<evidence type="ECO:0000256" key="3">
    <source>
        <dbReference type="ARBA" id="ARBA00022833"/>
    </source>
</evidence>
<dbReference type="EMBL" id="JAYMYR010000004">
    <property type="protein sequence ID" value="KAK7369052.1"/>
    <property type="molecule type" value="Genomic_DNA"/>
</dbReference>
<keyword evidence="2" id="KW-0479">Metal-binding</keyword>
<feature type="compositionally biased region" description="Low complexity" evidence="5">
    <location>
        <begin position="120"/>
        <end position="139"/>
    </location>
</feature>
<reference evidence="7 8" key="1">
    <citation type="submission" date="2024-01" db="EMBL/GenBank/DDBJ databases">
        <title>The genomes of 5 underutilized Papilionoideae crops provide insights into root nodulation and disease resistanc.</title>
        <authorList>
            <person name="Jiang F."/>
        </authorList>
    </citation>
    <scope>NUCLEOTIDE SEQUENCE [LARGE SCALE GENOMIC DNA]</scope>
    <source>
        <strain evidence="7">JINMINGXINNONG_FW02</strain>
        <tissue evidence="7">Leaves</tissue>
    </source>
</reference>
<dbReference type="Pfam" id="PF03226">
    <property type="entry name" value="Yippee-Mis18"/>
    <property type="match status" value="1"/>
</dbReference>
<dbReference type="Proteomes" id="UP001374584">
    <property type="component" value="Unassembled WGS sequence"/>
</dbReference>
<dbReference type="PROSITE" id="PS51792">
    <property type="entry name" value="YIPPEE"/>
    <property type="match status" value="1"/>
</dbReference>
<organism evidence="7 8">
    <name type="scientific">Phaseolus coccineus</name>
    <name type="common">Scarlet runner bean</name>
    <name type="synonym">Phaseolus multiflorus</name>
    <dbReference type="NCBI Taxonomy" id="3886"/>
    <lineage>
        <taxon>Eukaryota</taxon>
        <taxon>Viridiplantae</taxon>
        <taxon>Streptophyta</taxon>
        <taxon>Embryophyta</taxon>
        <taxon>Tracheophyta</taxon>
        <taxon>Spermatophyta</taxon>
        <taxon>Magnoliopsida</taxon>
        <taxon>eudicotyledons</taxon>
        <taxon>Gunneridae</taxon>
        <taxon>Pentapetalae</taxon>
        <taxon>rosids</taxon>
        <taxon>fabids</taxon>
        <taxon>Fabales</taxon>
        <taxon>Fabaceae</taxon>
        <taxon>Papilionoideae</taxon>
        <taxon>50 kb inversion clade</taxon>
        <taxon>NPAAA clade</taxon>
        <taxon>indigoferoid/millettioid clade</taxon>
        <taxon>Phaseoleae</taxon>
        <taxon>Phaseolus</taxon>
    </lineage>
</organism>
<feature type="domain" description="Yippee" evidence="6">
    <location>
        <begin position="12"/>
        <end position="109"/>
    </location>
</feature>
<evidence type="ECO:0000256" key="4">
    <source>
        <dbReference type="RuleBase" id="RU110713"/>
    </source>
</evidence>